<evidence type="ECO:0000256" key="8">
    <source>
        <dbReference type="ARBA" id="ARBA00022840"/>
    </source>
</evidence>
<evidence type="ECO:0000256" key="2">
    <source>
        <dbReference type="ARBA" id="ARBA00009280"/>
    </source>
</evidence>
<evidence type="ECO:0000256" key="5">
    <source>
        <dbReference type="ARBA" id="ARBA00022741"/>
    </source>
</evidence>
<dbReference type="PROSITE" id="PS50146">
    <property type="entry name" value="DAGK"/>
    <property type="match status" value="1"/>
</dbReference>
<feature type="compositionally biased region" description="Acidic residues" evidence="13">
    <location>
        <begin position="923"/>
        <end position="934"/>
    </location>
</feature>
<evidence type="ECO:0000256" key="9">
    <source>
        <dbReference type="ARBA" id="ARBA00023016"/>
    </source>
</evidence>
<comment type="caution">
    <text evidence="15">The sequence shown here is derived from an EMBL/GenBank/DDBJ whole genome shotgun (WGS) entry which is preliminary data.</text>
</comment>
<dbReference type="InterPro" id="IPR017438">
    <property type="entry name" value="ATP-NAD_kinase_N"/>
</dbReference>
<dbReference type="EC" id="2.7.1.107" evidence="12"/>
<evidence type="ECO:0000256" key="13">
    <source>
        <dbReference type="SAM" id="MobiDB-lite"/>
    </source>
</evidence>
<dbReference type="Gene3D" id="3.30.559.10">
    <property type="entry name" value="Chloramphenicol acetyltransferase-like domain"/>
    <property type="match status" value="2"/>
</dbReference>
<dbReference type="GO" id="GO:0004143">
    <property type="term" value="F:ATP-dependent diacylglycerol kinase activity"/>
    <property type="evidence" value="ECO:0007669"/>
    <property type="project" value="UniProtKB-EC"/>
</dbReference>
<dbReference type="SUPFAM" id="SSF111331">
    <property type="entry name" value="NAD kinase/diacylglycerol kinase-like"/>
    <property type="match status" value="1"/>
</dbReference>
<keyword evidence="5 12" id="KW-0547">Nucleotide-binding</keyword>
<keyword evidence="9" id="KW-0346">Stress response</keyword>
<dbReference type="FunFam" id="2.60.200.40:FF:000007">
    <property type="entry name" value="diacylglycerol kinase"/>
    <property type="match status" value="1"/>
</dbReference>
<evidence type="ECO:0000256" key="10">
    <source>
        <dbReference type="ARBA" id="ARBA00023315"/>
    </source>
</evidence>
<dbReference type="PANTHER" id="PTHR31625">
    <property type="match status" value="1"/>
</dbReference>
<evidence type="ECO:0000256" key="11">
    <source>
        <dbReference type="ARBA" id="ARBA00060336"/>
    </source>
</evidence>
<keyword evidence="16" id="KW-1185">Reference proteome</keyword>
<dbReference type="GO" id="GO:0016747">
    <property type="term" value="F:acyltransferase activity, transferring groups other than amino-acyl groups"/>
    <property type="evidence" value="ECO:0007669"/>
    <property type="project" value="UniProtKB-ARBA"/>
</dbReference>
<dbReference type="GO" id="GO:0005524">
    <property type="term" value="F:ATP binding"/>
    <property type="evidence" value="ECO:0007669"/>
    <property type="project" value="UniProtKB-KW"/>
</dbReference>
<comment type="similarity">
    <text evidence="2 12">Belongs to the eukaryotic diacylglycerol kinase family.</text>
</comment>
<evidence type="ECO:0000259" key="14">
    <source>
        <dbReference type="PROSITE" id="PS50146"/>
    </source>
</evidence>
<reference evidence="15" key="1">
    <citation type="journal article" date="2022" name="Plant J.">
        <title>Strategies of tolerance reflected in two North American maple genomes.</title>
        <authorList>
            <person name="McEvoy S.L."/>
            <person name="Sezen U.U."/>
            <person name="Trouern-Trend A."/>
            <person name="McMahon S.M."/>
            <person name="Schaberg P.G."/>
            <person name="Yang J."/>
            <person name="Wegrzyn J.L."/>
            <person name="Swenson N.G."/>
        </authorList>
    </citation>
    <scope>NUCLEOTIDE SEQUENCE</scope>
    <source>
        <strain evidence="15">91603</strain>
    </source>
</reference>
<comment type="catalytic activity">
    <reaction evidence="1 12">
        <text>a 1,2-diacyl-sn-glycerol + ATP = a 1,2-diacyl-sn-glycero-3-phosphate + ADP + H(+)</text>
        <dbReference type="Rhea" id="RHEA:10272"/>
        <dbReference type="ChEBI" id="CHEBI:15378"/>
        <dbReference type="ChEBI" id="CHEBI:17815"/>
        <dbReference type="ChEBI" id="CHEBI:30616"/>
        <dbReference type="ChEBI" id="CHEBI:58608"/>
        <dbReference type="ChEBI" id="CHEBI:456216"/>
        <dbReference type="EC" id="2.7.1.107"/>
    </reaction>
</comment>
<dbReference type="AlphaFoldDB" id="A0AAD5ITB8"/>
<accession>A0AAD5ITB8</accession>
<dbReference type="Pfam" id="PF00609">
    <property type="entry name" value="DAGK_acc"/>
    <property type="match status" value="1"/>
</dbReference>
<organism evidence="15 16">
    <name type="scientific">Acer negundo</name>
    <name type="common">Box elder</name>
    <dbReference type="NCBI Taxonomy" id="4023"/>
    <lineage>
        <taxon>Eukaryota</taxon>
        <taxon>Viridiplantae</taxon>
        <taxon>Streptophyta</taxon>
        <taxon>Embryophyta</taxon>
        <taxon>Tracheophyta</taxon>
        <taxon>Spermatophyta</taxon>
        <taxon>Magnoliopsida</taxon>
        <taxon>eudicotyledons</taxon>
        <taxon>Gunneridae</taxon>
        <taxon>Pentapetalae</taxon>
        <taxon>rosids</taxon>
        <taxon>malvids</taxon>
        <taxon>Sapindales</taxon>
        <taxon>Sapindaceae</taxon>
        <taxon>Hippocastanoideae</taxon>
        <taxon>Acereae</taxon>
        <taxon>Acer</taxon>
    </lineage>
</organism>
<keyword evidence="4 12" id="KW-0808">Transferase</keyword>
<dbReference type="GO" id="GO:0007200">
    <property type="term" value="P:phospholipase C-activating G protein-coupled receptor signaling pathway"/>
    <property type="evidence" value="ECO:0007669"/>
    <property type="project" value="InterPro"/>
</dbReference>
<keyword evidence="7" id="KW-0611">Plant defense</keyword>
<evidence type="ECO:0000256" key="12">
    <source>
        <dbReference type="RuleBase" id="RU361128"/>
    </source>
</evidence>
<evidence type="ECO:0000256" key="6">
    <source>
        <dbReference type="ARBA" id="ARBA00022777"/>
    </source>
</evidence>
<evidence type="ECO:0000256" key="1">
    <source>
        <dbReference type="ARBA" id="ARBA00001383"/>
    </source>
</evidence>
<dbReference type="SMART" id="SM00046">
    <property type="entry name" value="DAGKc"/>
    <property type="match status" value="1"/>
</dbReference>
<evidence type="ECO:0000256" key="4">
    <source>
        <dbReference type="ARBA" id="ARBA00022679"/>
    </source>
</evidence>
<keyword evidence="6 12" id="KW-0418">Kinase</keyword>
<dbReference type="InterPro" id="IPR016064">
    <property type="entry name" value="NAD/diacylglycerol_kinase_sf"/>
</dbReference>
<dbReference type="InterPro" id="IPR000756">
    <property type="entry name" value="Diacylglycerol_kin_accessory"/>
</dbReference>
<name>A0AAD5ITB8_ACENE</name>
<sequence length="957" mass="107138">MAAPPSTVKIIEQSQVAPPPGSVSTTTVPLTFFDIAWFICCPTQRIFFYEFSHPTLHFTQTLLPHLNQSLSLTLHHFFPFAGNLVSPPPPHVPYILFNHENDAVNVTVAETDVDFNHLVANHARDVKPLQSLFPKLPFIRLSSNTTHVVPIMAVQFTVFPNSGISVGVTLNHVAADGRSISHFMKFWASVHRSNDLDLTSLSLPYHNKNIIKDPNGLFSILLKDFRSWEDLGVAGDHVPVDNILITLVIKRLKIEQLKSCVTTQFKHDDELAHILISTFVIVCAYMWVNLMKLQEQISGSLNHEMLCYFIFLADCRERFEFSIPATYFGNCLTKVYVSAKRRELMGENGVIVAAKAIGRKIYGLGNGALIGADKWLSNSKEIVKHGRVVTVAGSPKFQVYETDFGWGRPKKFDMVHIGAYKTFSLIESGEEEGGVEVGLVIGRDKLQIFNSIFEQSFNIQNNELLKFLAARMGESSDESKFLKEFYIPGYVLSPEESFVSAPDVPHCPVLVFINSKSGGQLGGNLLLTYRSLLNEKQVFDLGEETPDTTLRRIYLNLEKLKAEGNKYAINIQERLRIIVAGGDGTAGWLLGVVCDLKLPHPPPIATVPLGTGNNLPFAFGWGKKNPETDRQSVLSFLKQVKDAREMKIDNWHILMRMKAPKEGACDPIAPLELPHSLHAFQRVSASDELNKEGCHTFRGGFWNYFSMGMDAQVSYAFHSERKLHPEKFKNQLVNQSTYAKLGCTQGWFFASLSHPSSRNIAQLAKVKILKKHGEWQDLEIPSSIRSIVCLNLPSFSGGLNPWGTPNSKKTRDRELTPPYVDDGHLEVVGFRDAWHGLVLLAPKGHGTRLAQAHRILFEFHKGGADHTFMRIDGEPWKQPLPVDDDTVVVEISHHGQVNMLATHDCRSKSIHDPTSPRTHSDDQNSDEDGSDLDEEQRKFGAAETFRIPDDVDISHLS</sequence>
<dbReference type="FunFam" id="3.40.50.10330:FF:000016">
    <property type="entry name" value="Diacylglycerol kinase"/>
    <property type="match status" value="1"/>
</dbReference>
<proteinExistence type="inferred from homology"/>
<reference evidence="15" key="2">
    <citation type="submission" date="2023-02" db="EMBL/GenBank/DDBJ databases">
        <authorList>
            <person name="Swenson N.G."/>
            <person name="Wegrzyn J.L."/>
            <person name="Mcevoy S.L."/>
        </authorList>
    </citation>
    <scope>NUCLEOTIDE SEQUENCE</scope>
    <source>
        <strain evidence="15">91603</strain>
        <tissue evidence="15">Leaf</tissue>
    </source>
</reference>
<protein>
    <recommendedName>
        <fullName evidence="12">Diacylglycerol kinase</fullName>
        <shortName evidence="12">DAG kinase</shortName>
        <ecNumber evidence="12">2.7.1.107</ecNumber>
    </recommendedName>
</protein>
<dbReference type="InterPro" id="IPR023213">
    <property type="entry name" value="CAT-like_dom_sf"/>
</dbReference>
<comment type="function">
    <text evidence="11">Phosphorylates the second messenger diacylglycerol (DAG) to generate phosphatidic acid (PA), another important signaling molecule. PA is required for plant development and responses to abiotic stress and pathogen attack. May be involved in the accumulation of PA during cold stress.</text>
</comment>
<dbReference type="Pfam" id="PF00781">
    <property type="entry name" value="DAGK_cat"/>
    <property type="match status" value="1"/>
</dbReference>
<dbReference type="Gene3D" id="3.40.50.10330">
    <property type="entry name" value="Probable inorganic polyphosphate/atp-NAD kinase, domain 1"/>
    <property type="match status" value="1"/>
</dbReference>
<feature type="compositionally biased region" description="Basic and acidic residues" evidence="13">
    <location>
        <begin position="935"/>
        <end position="957"/>
    </location>
</feature>
<dbReference type="EMBL" id="JAJSOW010000102">
    <property type="protein sequence ID" value="KAI9176775.1"/>
    <property type="molecule type" value="Genomic_DNA"/>
</dbReference>
<dbReference type="Proteomes" id="UP001064489">
    <property type="component" value="Chromosome 5"/>
</dbReference>
<dbReference type="InterPro" id="IPR051504">
    <property type="entry name" value="Plant_metabolite_acyltrans"/>
</dbReference>
<gene>
    <name evidence="15" type="ORF">LWI28_007043</name>
</gene>
<evidence type="ECO:0000313" key="16">
    <source>
        <dbReference type="Proteomes" id="UP001064489"/>
    </source>
</evidence>
<dbReference type="GO" id="GO:0006952">
    <property type="term" value="P:defense response"/>
    <property type="evidence" value="ECO:0007669"/>
    <property type="project" value="UniProtKB-KW"/>
</dbReference>
<feature type="domain" description="DAGKc" evidence="14">
    <location>
        <begin position="504"/>
        <end position="657"/>
    </location>
</feature>
<keyword evidence="10" id="KW-0012">Acyltransferase</keyword>
<dbReference type="Pfam" id="PF02458">
    <property type="entry name" value="Transferase"/>
    <property type="match status" value="1"/>
</dbReference>
<dbReference type="SMART" id="SM00045">
    <property type="entry name" value="DAGKa"/>
    <property type="match status" value="1"/>
</dbReference>
<dbReference type="Gene3D" id="2.60.200.40">
    <property type="match status" value="1"/>
</dbReference>
<evidence type="ECO:0000256" key="7">
    <source>
        <dbReference type="ARBA" id="ARBA00022821"/>
    </source>
</evidence>
<evidence type="ECO:0000256" key="3">
    <source>
        <dbReference type="ARBA" id="ARBA00011245"/>
    </source>
</evidence>
<keyword evidence="8 12" id="KW-0067">ATP-binding</keyword>
<feature type="region of interest" description="Disordered" evidence="13">
    <location>
        <begin position="907"/>
        <end position="957"/>
    </location>
</feature>
<evidence type="ECO:0000313" key="15">
    <source>
        <dbReference type="EMBL" id="KAI9176775.1"/>
    </source>
</evidence>
<dbReference type="InterPro" id="IPR001206">
    <property type="entry name" value="Diacylglycerol_kinase_cat_dom"/>
</dbReference>
<comment type="subunit">
    <text evidence="3">Monomer.</text>
</comment>